<sequence length="285" mass="33668">MDKTVAKLLDYRPKSLTAEIGKICRMNAIHDTPTSTLVIIPIEVENIVGLPCYKKYVYTIPEGHNEYCLETIMFNGVKQEGLPESITNFVEISVYYWKHDYKNYRPLLFEIVREESQYFANYEIGSNTWEPFSINGRVKLYGILAYLNAFFRDIIVLKMDALAGKYFGTNFQFGGGDRLMFVDEFNCSYKRFRRMKHTLYTGSTFRILHLRMKGIYIPFKESVLTTECIEASVYYMCYDKAYKEPLFLELLSHNGPRYYRYDGFCMDRFEIKSLKEYKQEHSITK</sequence>
<dbReference type="EMBL" id="CP001670">
    <property type="protein sequence ID" value="AFZ80648.1"/>
    <property type="molecule type" value="Genomic_DNA"/>
</dbReference>
<name>L0AZF0_THEEQ</name>
<reference evidence="1 2" key="1">
    <citation type="journal article" date="2012" name="BMC Genomics">
        <title>Comparative genomic analysis and phylogenetic position of Theileria equi.</title>
        <authorList>
            <person name="Kappmeyer L.S."/>
            <person name="Thiagarajan M."/>
            <person name="Herndon D.R."/>
            <person name="Ramsay J.D."/>
            <person name="Caler E."/>
            <person name="Djikeng A."/>
            <person name="Gillespie J.J."/>
            <person name="Lau A.O."/>
            <person name="Roalson E.H."/>
            <person name="Silva J.C."/>
            <person name="Silva M.G."/>
            <person name="Suarez C.E."/>
            <person name="Ueti M.W."/>
            <person name="Nene V.M."/>
            <person name="Mealey R.H."/>
            <person name="Knowles D.P."/>
            <person name="Brayton K.A."/>
        </authorList>
    </citation>
    <scope>NUCLEOTIDE SEQUENCE [LARGE SCALE GENOMIC DNA]</scope>
    <source>
        <strain evidence="1 2">WA</strain>
    </source>
</reference>
<dbReference type="GeneID" id="15805298"/>
<dbReference type="AlphaFoldDB" id="L0AZF0"/>
<keyword evidence="2" id="KW-1185">Reference proteome</keyword>
<dbReference type="VEuPathDB" id="PiroplasmaDB:BEWA_000530"/>
<dbReference type="KEGG" id="beq:BEWA_000530"/>
<gene>
    <name evidence="1" type="ORF">BEWA_000530</name>
</gene>
<organism evidence="1 2">
    <name type="scientific">Theileria equi strain WA</name>
    <dbReference type="NCBI Taxonomy" id="1537102"/>
    <lineage>
        <taxon>Eukaryota</taxon>
        <taxon>Sar</taxon>
        <taxon>Alveolata</taxon>
        <taxon>Apicomplexa</taxon>
        <taxon>Aconoidasida</taxon>
        <taxon>Piroplasmida</taxon>
        <taxon>Theileriidae</taxon>
        <taxon>Theileria</taxon>
    </lineage>
</organism>
<accession>L0AZF0</accession>
<dbReference type="RefSeq" id="XP_004830314.1">
    <property type="nucleotide sequence ID" value="XM_004830257.1"/>
</dbReference>
<evidence type="ECO:0000313" key="1">
    <source>
        <dbReference type="EMBL" id="AFZ80648.1"/>
    </source>
</evidence>
<proteinExistence type="predicted"/>
<dbReference type="Proteomes" id="UP000031512">
    <property type="component" value="Chromosome 3"/>
</dbReference>
<evidence type="ECO:0000313" key="2">
    <source>
        <dbReference type="Proteomes" id="UP000031512"/>
    </source>
</evidence>
<protein>
    <submittedName>
        <fullName evidence="1">Uncharacterized protein</fullName>
    </submittedName>
</protein>